<keyword evidence="8" id="KW-1185">Reference proteome</keyword>
<dbReference type="Proteomes" id="UP000018468">
    <property type="component" value="Unassembled WGS sequence"/>
</dbReference>
<evidence type="ECO:0000256" key="3">
    <source>
        <dbReference type="SAM" id="MobiDB-lite"/>
    </source>
</evidence>
<dbReference type="GeneTree" id="ENSGT01120000271828"/>
<dbReference type="FunFam" id="3.30.500.10:FF:000041">
    <property type="match status" value="1"/>
</dbReference>
<reference evidence="7" key="3">
    <citation type="submission" date="2025-09" db="UniProtKB">
        <authorList>
            <consortium name="Ensembl"/>
        </authorList>
    </citation>
    <scope>IDENTIFICATION</scope>
</reference>
<evidence type="ECO:0000256" key="2">
    <source>
        <dbReference type="ARBA" id="ARBA00023319"/>
    </source>
</evidence>
<reference evidence="7" key="2">
    <citation type="submission" date="2025-08" db="UniProtKB">
        <authorList>
            <consortium name="Ensembl"/>
        </authorList>
    </citation>
    <scope>IDENTIFICATION</scope>
</reference>
<dbReference type="InterPro" id="IPR011161">
    <property type="entry name" value="MHC_I-like_Ag-recog"/>
</dbReference>
<dbReference type="Bgee" id="ENSLOCG00000000215">
    <property type="expression patterns" value="Expressed in intestine and 13 other cell types or tissues"/>
</dbReference>
<dbReference type="HOGENOM" id="CLU_047501_0_0_1"/>
<evidence type="ECO:0000313" key="8">
    <source>
        <dbReference type="Proteomes" id="UP000018468"/>
    </source>
</evidence>
<reference evidence="8" key="1">
    <citation type="submission" date="2011-12" db="EMBL/GenBank/DDBJ databases">
        <title>The Draft Genome of Lepisosteus oculatus.</title>
        <authorList>
            <consortium name="The Broad Institute Genome Assembly &amp; Analysis Group"/>
            <consortium name="Computational R&amp;D Group"/>
            <consortium name="and Sequencing Platform"/>
            <person name="Di Palma F."/>
            <person name="Alfoldi J."/>
            <person name="Johnson J."/>
            <person name="Berlin A."/>
            <person name="Gnerre S."/>
            <person name="Jaffe D."/>
            <person name="MacCallum I."/>
            <person name="Young S."/>
            <person name="Walker B.J."/>
            <person name="Lander E.S."/>
            <person name="Lindblad-Toh K."/>
        </authorList>
    </citation>
    <scope>NUCLEOTIDE SEQUENCE [LARGE SCALE GENOMIC DNA]</scope>
</reference>
<dbReference type="PROSITE" id="PS00290">
    <property type="entry name" value="IG_MHC"/>
    <property type="match status" value="1"/>
</dbReference>
<dbReference type="SMART" id="SM00407">
    <property type="entry name" value="IGc1"/>
    <property type="match status" value="1"/>
</dbReference>
<dbReference type="Ensembl" id="ENSLOCT00000000238.1">
    <property type="protein sequence ID" value="ENSLOCP00000000238.1"/>
    <property type="gene ID" value="ENSLOCG00000000215.1"/>
</dbReference>
<keyword evidence="4" id="KW-0812">Transmembrane</keyword>
<dbReference type="eggNOG" id="ENOG502RQEK">
    <property type="taxonomic scope" value="Eukaryota"/>
</dbReference>
<evidence type="ECO:0000256" key="4">
    <source>
        <dbReference type="SAM" id="Phobius"/>
    </source>
</evidence>
<protein>
    <recommendedName>
        <fullName evidence="6">Ig-like domain-containing protein</fullName>
    </recommendedName>
</protein>
<dbReference type="Gene3D" id="2.60.40.10">
    <property type="entry name" value="Immunoglobulins"/>
    <property type="match status" value="1"/>
</dbReference>
<dbReference type="InterPro" id="IPR007110">
    <property type="entry name" value="Ig-like_dom"/>
</dbReference>
<dbReference type="PANTHER" id="PTHR16675">
    <property type="entry name" value="MHC CLASS I-RELATED"/>
    <property type="match status" value="1"/>
</dbReference>
<dbReference type="PROSITE" id="PS50835">
    <property type="entry name" value="IG_LIKE"/>
    <property type="match status" value="1"/>
</dbReference>
<sequence>MMWQLLVVSLCGVQLVSAVTHSLRYFHTGFTGVPGFPEFVAVGMVDDEQIDYYDSVTQKDVPKQQWMKDHMDASYWERQTQKRFGWQQGSNKYALEELPKRFNQTDSKHSSHELSSCLRRGQGCPGQGWTGSCLVSAPGELCVTKQDVSALFTVACARQRAVTEDRAECSDLSLTHTQQDSSHLEIGSISLSPERPQVSVFHKDSRSGGTELTCLATGFFPRDILVSWLRDGQELQEDVDSGEVLPNGDGSFQVRKSLRVRAGEEDKYSCRVDHKSLSPGDILMPWGEFRGVGHRGKEVPIIAAVCAVVALAVIAVVAVVLVRRRKSSGGQKPIYRQAAGKEPGDSSSNSSA</sequence>
<evidence type="ECO:0000259" key="6">
    <source>
        <dbReference type="PROSITE" id="PS50835"/>
    </source>
</evidence>
<dbReference type="InterPro" id="IPR036179">
    <property type="entry name" value="Ig-like_dom_sf"/>
</dbReference>
<evidence type="ECO:0000256" key="5">
    <source>
        <dbReference type="SAM" id="SignalP"/>
    </source>
</evidence>
<dbReference type="Gene3D" id="3.30.500.10">
    <property type="entry name" value="MHC class I-like antigen recognition-like"/>
    <property type="match status" value="1"/>
</dbReference>
<feature type="signal peptide" evidence="5">
    <location>
        <begin position="1"/>
        <end position="18"/>
    </location>
</feature>
<dbReference type="SUPFAM" id="SSF54452">
    <property type="entry name" value="MHC antigen-recognition domain"/>
    <property type="match status" value="1"/>
</dbReference>
<dbReference type="Pfam" id="PF07654">
    <property type="entry name" value="C1-set"/>
    <property type="match status" value="1"/>
</dbReference>
<feature type="transmembrane region" description="Helical" evidence="4">
    <location>
        <begin position="301"/>
        <end position="322"/>
    </location>
</feature>
<proteinExistence type="predicted"/>
<dbReference type="OMA" id="WIEQEEP"/>
<dbReference type="STRING" id="7918.ENSLOCP00000000238"/>
<keyword evidence="4" id="KW-1133">Transmembrane helix</keyword>
<dbReference type="InterPro" id="IPR003006">
    <property type="entry name" value="Ig/MHC_CS"/>
</dbReference>
<keyword evidence="4" id="KW-0472">Membrane</keyword>
<feature type="chain" id="PRO_5004865191" description="Ig-like domain-containing protein" evidence="5">
    <location>
        <begin position="19"/>
        <end position="352"/>
    </location>
</feature>
<keyword evidence="1" id="KW-0325">Glycoprotein</keyword>
<dbReference type="InterPro" id="IPR037055">
    <property type="entry name" value="MHC_I-like_Ag-recog_sf"/>
</dbReference>
<dbReference type="PANTHER" id="PTHR16675:SF237">
    <property type="entry name" value="MHC CLASS I ANTIGEN TRANSCRIPT VARIANT 1-RELATED"/>
    <property type="match status" value="1"/>
</dbReference>
<dbReference type="InParanoid" id="W5LVT1"/>
<evidence type="ECO:0000256" key="1">
    <source>
        <dbReference type="ARBA" id="ARBA00023180"/>
    </source>
</evidence>
<dbReference type="FunFam" id="2.60.40.10:FF:003081">
    <property type="entry name" value="Uncharacterized protein"/>
    <property type="match status" value="1"/>
</dbReference>
<feature type="domain" description="Ig-like" evidence="6">
    <location>
        <begin position="196"/>
        <end position="274"/>
    </location>
</feature>
<dbReference type="GO" id="GO:0005615">
    <property type="term" value="C:extracellular space"/>
    <property type="evidence" value="ECO:0000318"/>
    <property type="project" value="GO_Central"/>
</dbReference>
<feature type="region of interest" description="Disordered" evidence="3">
    <location>
        <begin position="328"/>
        <end position="352"/>
    </location>
</feature>
<dbReference type="GO" id="GO:0009897">
    <property type="term" value="C:external side of plasma membrane"/>
    <property type="evidence" value="ECO:0000318"/>
    <property type="project" value="GO_Central"/>
</dbReference>
<dbReference type="InterPro" id="IPR013783">
    <property type="entry name" value="Ig-like_fold"/>
</dbReference>
<keyword evidence="2" id="KW-0393">Immunoglobulin domain</keyword>
<organism evidence="7 8">
    <name type="scientific">Lepisosteus oculatus</name>
    <name type="common">Spotted gar</name>
    <dbReference type="NCBI Taxonomy" id="7918"/>
    <lineage>
        <taxon>Eukaryota</taxon>
        <taxon>Metazoa</taxon>
        <taxon>Chordata</taxon>
        <taxon>Craniata</taxon>
        <taxon>Vertebrata</taxon>
        <taxon>Euteleostomi</taxon>
        <taxon>Actinopterygii</taxon>
        <taxon>Neopterygii</taxon>
        <taxon>Holostei</taxon>
        <taxon>Semionotiformes</taxon>
        <taxon>Lepisosteidae</taxon>
        <taxon>Lepisosteus</taxon>
    </lineage>
</organism>
<accession>W5LVT1</accession>
<dbReference type="InterPro" id="IPR050208">
    <property type="entry name" value="MHC_class-I_related"/>
</dbReference>
<evidence type="ECO:0000313" key="7">
    <source>
        <dbReference type="Ensembl" id="ENSLOCP00000000238.1"/>
    </source>
</evidence>
<dbReference type="InterPro" id="IPR003597">
    <property type="entry name" value="Ig_C1-set"/>
</dbReference>
<name>W5LVT1_LEPOC</name>
<dbReference type="GO" id="GO:0006955">
    <property type="term" value="P:immune response"/>
    <property type="evidence" value="ECO:0000318"/>
    <property type="project" value="GO_Central"/>
</dbReference>
<dbReference type="Pfam" id="PF00129">
    <property type="entry name" value="MHC_I"/>
    <property type="match status" value="1"/>
</dbReference>
<keyword evidence="5" id="KW-0732">Signal</keyword>
<dbReference type="InterPro" id="IPR011162">
    <property type="entry name" value="MHC_I/II-like_Ag-recog"/>
</dbReference>
<dbReference type="AlphaFoldDB" id="W5LVT1"/>
<dbReference type="SUPFAM" id="SSF48726">
    <property type="entry name" value="Immunoglobulin"/>
    <property type="match status" value="1"/>
</dbReference>